<dbReference type="PANTHER" id="PTHR15258">
    <property type="entry name" value="FGF BINDING PROTEIN-RELATED"/>
    <property type="match status" value="1"/>
</dbReference>
<proteinExistence type="inferred from homology"/>
<evidence type="ECO:0000256" key="7">
    <source>
        <dbReference type="SAM" id="MobiDB-lite"/>
    </source>
</evidence>
<keyword evidence="4" id="KW-0732">Signal</keyword>
<evidence type="ECO:0000256" key="6">
    <source>
        <dbReference type="ARBA" id="ARBA00023183"/>
    </source>
</evidence>
<keyword evidence="5" id="KW-1015">Disulfide bond</keyword>
<keyword evidence="3" id="KW-0964">Secreted</keyword>
<comment type="subcellular location">
    <subcellularLocation>
        <location evidence="1">Secreted</location>
    </subcellularLocation>
</comment>
<evidence type="ECO:0000256" key="1">
    <source>
        <dbReference type="ARBA" id="ARBA00004613"/>
    </source>
</evidence>
<dbReference type="AlphaFoldDB" id="A0A3Q2P8U0"/>
<reference evidence="8" key="1">
    <citation type="submission" date="2025-08" db="UniProtKB">
        <authorList>
            <consortium name="Ensembl"/>
        </authorList>
    </citation>
    <scope>IDENTIFICATION</scope>
</reference>
<dbReference type="GO" id="GO:0005576">
    <property type="term" value="C:extracellular region"/>
    <property type="evidence" value="ECO:0007669"/>
    <property type="project" value="UniProtKB-SubCell"/>
</dbReference>
<evidence type="ECO:0000313" key="9">
    <source>
        <dbReference type="Proteomes" id="UP000265000"/>
    </source>
</evidence>
<dbReference type="GO" id="GO:0007267">
    <property type="term" value="P:cell-cell signaling"/>
    <property type="evidence" value="ECO:0007669"/>
    <property type="project" value="TreeGrafter"/>
</dbReference>
<dbReference type="Proteomes" id="UP000265000">
    <property type="component" value="Unplaced"/>
</dbReference>
<dbReference type="InterPro" id="IPR010510">
    <property type="entry name" value="FGF1-bd"/>
</dbReference>
<dbReference type="PANTHER" id="PTHR15258:SF2">
    <property type="entry name" value="FIBROBLAST GROWTH FACTOR-BINDING PROTEIN 1"/>
    <property type="match status" value="1"/>
</dbReference>
<dbReference type="Ensembl" id="ENSFHET00000001681.1">
    <property type="protein sequence ID" value="ENSFHEP00000008702.1"/>
    <property type="gene ID" value="ENSFHEG00000009918.1"/>
</dbReference>
<evidence type="ECO:0000313" key="8">
    <source>
        <dbReference type="Ensembl" id="ENSFHEP00000008702.1"/>
    </source>
</evidence>
<accession>A0A3Q2P8U0</accession>
<evidence type="ECO:0000256" key="2">
    <source>
        <dbReference type="ARBA" id="ARBA00008326"/>
    </source>
</evidence>
<organism evidence="8 9">
    <name type="scientific">Fundulus heteroclitus</name>
    <name type="common">Killifish</name>
    <name type="synonym">Mummichog</name>
    <dbReference type="NCBI Taxonomy" id="8078"/>
    <lineage>
        <taxon>Eukaryota</taxon>
        <taxon>Metazoa</taxon>
        <taxon>Chordata</taxon>
        <taxon>Craniata</taxon>
        <taxon>Vertebrata</taxon>
        <taxon>Euteleostomi</taxon>
        <taxon>Actinopterygii</taxon>
        <taxon>Neopterygii</taxon>
        <taxon>Teleostei</taxon>
        <taxon>Neoteleostei</taxon>
        <taxon>Acanthomorphata</taxon>
        <taxon>Ovalentaria</taxon>
        <taxon>Atherinomorphae</taxon>
        <taxon>Cyprinodontiformes</taxon>
        <taxon>Fundulidae</taxon>
        <taxon>Fundulus</taxon>
    </lineage>
</organism>
<reference evidence="8" key="2">
    <citation type="submission" date="2025-09" db="UniProtKB">
        <authorList>
            <consortium name="Ensembl"/>
        </authorList>
    </citation>
    <scope>IDENTIFICATION</scope>
</reference>
<keyword evidence="9" id="KW-1185">Reference proteome</keyword>
<evidence type="ECO:0000256" key="5">
    <source>
        <dbReference type="ARBA" id="ARBA00023157"/>
    </source>
</evidence>
<comment type="similarity">
    <text evidence="2">Belongs to the fibroblast growth factor-binding protein family.</text>
</comment>
<sequence>ERKLCVFFLFKAAMFPLRAFPLWLVLVLLEHRSPWAFGAKQPRIPQKIGGGKFSTRDEMRCTWSAGEAGDAVKVRVHCETSGARGHDGITETSCEYLGRPRSCPGYNSDPKAFWKQAARAFKKLQRKVCADGRALVRVGMCKRAPGEAHLRLDPNSVKKSTTAPTTPPPPVHATTAACVKRADHQRTAEEYCSSSWASVCAFLMSLVQSEDC</sequence>
<evidence type="ECO:0000256" key="4">
    <source>
        <dbReference type="ARBA" id="ARBA00022729"/>
    </source>
</evidence>
<protein>
    <submittedName>
        <fullName evidence="8">Fibroblast growth factor binding protein 1b</fullName>
    </submittedName>
</protein>
<name>A0A3Q2P8U0_FUNHE</name>
<evidence type="ECO:0000256" key="3">
    <source>
        <dbReference type="ARBA" id="ARBA00022525"/>
    </source>
</evidence>
<keyword evidence="6" id="KW-0340">Growth factor binding</keyword>
<feature type="region of interest" description="Disordered" evidence="7">
    <location>
        <begin position="153"/>
        <end position="172"/>
    </location>
</feature>
<dbReference type="GeneTree" id="ENSGT00940000154372"/>
<dbReference type="Pfam" id="PF06473">
    <property type="entry name" value="FGF-BP1"/>
    <property type="match status" value="1"/>
</dbReference>
<dbReference type="GO" id="GO:0019838">
    <property type="term" value="F:growth factor binding"/>
    <property type="evidence" value="ECO:0007669"/>
    <property type="project" value="UniProtKB-KW"/>
</dbReference>